<dbReference type="GeneID" id="7171747"/>
<protein>
    <recommendedName>
        <fullName evidence="10">5-formaminoimidazole-4-carboxamide-1-(beta)-D-ribofuranosyl 5'-monophosphate synthetase</fullName>
        <ecNumber evidence="10">6.3.4.23</ecNumber>
    </recommendedName>
    <alternativeName>
        <fullName evidence="10">5-aminoimidazole-4-carboxamide-1-beta-D-ribofuranosyl 5'-monophosphate--formate ligase</fullName>
    </alternativeName>
</protein>
<dbReference type="GO" id="GO:0016879">
    <property type="term" value="F:ligase activity, forming carbon-nitrogen bonds"/>
    <property type="evidence" value="ECO:0007669"/>
    <property type="project" value="UniProtKB-UniRule"/>
</dbReference>
<dbReference type="SUPFAM" id="SSF52440">
    <property type="entry name" value="PreATP-grasp domain"/>
    <property type="match status" value="1"/>
</dbReference>
<feature type="binding site" evidence="10">
    <location>
        <position position="23"/>
    </location>
    <ligand>
        <name>5-amino-1-(5-phospho-beta-D-ribosyl)imidazole-4-carboxamide</name>
        <dbReference type="ChEBI" id="CHEBI:58475"/>
    </ligand>
</feature>
<dbReference type="AlphaFoldDB" id="B8D426"/>
<dbReference type="GO" id="GO:0000287">
    <property type="term" value="F:magnesium ion binding"/>
    <property type="evidence" value="ECO:0007669"/>
    <property type="project" value="InterPro"/>
</dbReference>
<feature type="binding site" evidence="10">
    <location>
        <position position="224"/>
    </location>
    <ligand>
        <name>ATP</name>
        <dbReference type="ChEBI" id="CHEBI:30616"/>
    </ligand>
</feature>
<comment type="function">
    <text evidence="10">Catalyzes the ATP- and formate-dependent formylation of 5-aminoimidazole-4-carboxamide-1-beta-d-ribofuranosyl 5'-monophosphate (AICAR) to 5-formaminoimidazole-4-carboxamide-1-beta-d-ribofuranosyl 5'-monophosphate (FAICAR) in the absence of folates.</text>
</comment>
<name>B8D426_DESA1</name>
<dbReference type="eggNOG" id="arCOG04346">
    <property type="taxonomic scope" value="Archaea"/>
</dbReference>
<reference evidence="12 13" key="1">
    <citation type="journal article" date="2009" name="J. Bacteriol.">
        <title>Complete genome sequence of the anaerobic, protein-degrading hyperthermophilic crenarchaeon Desulfurococcus kamchatkensis.</title>
        <authorList>
            <person name="Ravin N.V."/>
            <person name="Mardanov A.V."/>
            <person name="Beletsky A.V."/>
            <person name="Kublanov I.V."/>
            <person name="Kolganova T.V."/>
            <person name="Lebedinsky A.V."/>
            <person name="Chernyh N.A."/>
            <person name="Bonch-Osmolovskaya E.A."/>
            <person name="Skryabin K.G."/>
        </authorList>
    </citation>
    <scope>NUCLEOTIDE SEQUENCE [LARGE SCALE GENOMIC DNA]</scope>
    <source>
        <strain evidence="13">DSM 18924 / JCM 16383 / VKM B-2413 / 1221n</strain>
    </source>
</reference>
<dbReference type="HAMAP" id="MF_01163">
    <property type="entry name" value="IMP_biosynth_PurP"/>
    <property type="match status" value="1"/>
</dbReference>
<organism evidence="12 13">
    <name type="scientific">Desulfurococcus amylolyticus (strain DSM 18924 / JCM 16383 / VKM B-2413 / 1221n)</name>
    <name type="common">Desulfurococcus kamchatkensis</name>
    <dbReference type="NCBI Taxonomy" id="490899"/>
    <lineage>
        <taxon>Archaea</taxon>
        <taxon>Thermoproteota</taxon>
        <taxon>Thermoprotei</taxon>
        <taxon>Desulfurococcales</taxon>
        <taxon>Desulfurococcaceae</taxon>
        <taxon>Desulfurococcus</taxon>
    </lineage>
</organism>
<dbReference type="EC" id="6.3.4.23" evidence="10"/>
<feature type="binding site" evidence="10">
    <location>
        <position position="91"/>
    </location>
    <ligand>
        <name>5-amino-1-(5-phospho-beta-D-ribosyl)imidazole-4-carboxamide</name>
        <dbReference type="ChEBI" id="CHEBI:58475"/>
    </ligand>
</feature>
<evidence type="ECO:0000256" key="8">
    <source>
        <dbReference type="ARBA" id="ARBA00022842"/>
    </source>
</evidence>
<dbReference type="Pfam" id="PF06973">
    <property type="entry name" value="DUF1297"/>
    <property type="match status" value="1"/>
</dbReference>
<dbReference type="PROSITE" id="PS50975">
    <property type="entry name" value="ATP_GRASP"/>
    <property type="match status" value="1"/>
</dbReference>
<dbReference type="PIRSF" id="PIRSF004602">
    <property type="entry name" value="ATPgrasp_PurP"/>
    <property type="match status" value="1"/>
</dbReference>
<keyword evidence="3 10" id="KW-0436">Ligase</keyword>
<dbReference type="InterPro" id="IPR009720">
    <property type="entry name" value="IMP_biosynth_PurP_C"/>
</dbReference>
<sequence length="355" mass="39857">MNIDELLRGYDTGNLAIGTLASHSALQIMHGAKKEGFTTILVALRDRAWFYRDFDHLIDLIIEVNSWRDICKPEIVEELRGYNTILVPHGSFVEYVGLECGESINVPLFGTRSLLRVEADQKLKMLLLMKAGIPTPRVYELSDDVRGPVIVKLPGAKGGKGYFIASSNSEIEAKLRKYIEDGLLRSPREAIIQEYIVGVTAYFHYFYSPVLNRLELLGADIRYESDVDGLRRLPVGILEELGIDPTFTVVGNLPLVLRESLLPKIIEYGRRFVDASRGMVSPGVIGPFCLESVIDRELNVKVFEFSGRIVAGTNLYIDGSPYSYLYWDQPVSMGRRIAIEVRLALEKGLLEKIVT</sequence>
<dbReference type="EMBL" id="CP001140">
    <property type="protein sequence ID" value="ACL10857.1"/>
    <property type="molecule type" value="Genomic_DNA"/>
</dbReference>
<keyword evidence="8" id="KW-0460">Magnesium</keyword>
<keyword evidence="7 10" id="KW-0067">ATP-binding</keyword>
<dbReference type="RefSeq" id="WP_012608199.1">
    <property type="nucleotide sequence ID" value="NC_011766.1"/>
</dbReference>
<dbReference type="UniPathway" id="UPA00074">
    <property type="reaction ID" value="UER00134"/>
</dbReference>
<dbReference type="GO" id="GO:0005524">
    <property type="term" value="F:ATP binding"/>
    <property type="evidence" value="ECO:0007669"/>
    <property type="project" value="UniProtKB-UniRule"/>
</dbReference>
<dbReference type="Pfam" id="PF06849">
    <property type="entry name" value="DUF1246"/>
    <property type="match status" value="1"/>
</dbReference>
<evidence type="ECO:0000256" key="4">
    <source>
        <dbReference type="ARBA" id="ARBA00022723"/>
    </source>
</evidence>
<dbReference type="GO" id="GO:0006189">
    <property type="term" value="P:'de novo' IMP biosynthetic process"/>
    <property type="evidence" value="ECO:0007669"/>
    <property type="project" value="UniProtKB-UniRule"/>
</dbReference>
<dbReference type="Gene3D" id="3.30.470.20">
    <property type="entry name" value="ATP-grasp fold, B domain"/>
    <property type="match status" value="1"/>
</dbReference>
<keyword evidence="5 10" id="KW-0547">Nucleotide-binding</keyword>
<proteinExistence type="inferred from homology"/>
<dbReference type="Gene3D" id="3.30.1490.20">
    <property type="entry name" value="ATP-grasp fold, A domain"/>
    <property type="match status" value="1"/>
</dbReference>
<evidence type="ECO:0000313" key="13">
    <source>
        <dbReference type="Proteomes" id="UP000006903"/>
    </source>
</evidence>
<evidence type="ECO:0000256" key="1">
    <source>
        <dbReference type="ARBA" id="ARBA00001936"/>
    </source>
</evidence>
<evidence type="ECO:0000256" key="9">
    <source>
        <dbReference type="ARBA" id="ARBA00023211"/>
    </source>
</evidence>
<comment type="cofactor">
    <cofactor evidence="2">
        <name>Mg(2+)</name>
        <dbReference type="ChEBI" id="CHEBI:18420"/>
    </cofactor>
</comment>
<keyword evidence="9" id="KW-0464">Manganese</keyword>
<dbReference type="InterPro" id="IPR011761">
    <property type="entry name" value="ATP-grasp"/>
</dbReference>
<dbReference type="HOGENOM" id="CLU_065084_0_0_2"/>
<comment type="similarity">
    <text evidence="10">Belongs to the phosphohexose mutase family.</text>
</comment>
<comment type="catalytic activity">
    <reaction evidence="10">
        <text>5-amino-1-(5-phospho-beta-D-ribosyl)imidazole-4-carboxamide + formate + ATP = 5-formamido-1-(5-phospho-D-ribosyl)imidazole-4-carboxamide + ADP + phosphate</text>
        <dbReference type="Rhea" id="RHEA:24836"/>
        <dbReference type="ChEBI" id="CHEBI:15740"/>
        <dbReference type="ChEBI" id="CHEBI:30616"/>
        <dbReference type="ChEBI" id="CHEBI:43474"/>
        <dbReference type="ChEBI" id="CHEBI:58467"/>
        <dbReference type="ChEBI" id="CHEBI:58475"/>
        <dbReference type="ChEBI" id="CHEBI:456216"/>
        <dbReference type="EC" id="6.3.4.23"/>
    </reaction>
</comment>
<evidence type="ECO:0000259" key="11">
    <source>
        <dbReference type="PROSITE" id="PS50975"/>
    </source>
</evidence>
<keyword evidence="6 10" id="KW-0658">Purine biosynthesis</keyword>
<evidence type="ECO:0000256" key="10">
    <source>
        <dbReference type="HAMAP-Rule" id="MF_01163"/>
    </source>
</evidence>
<keyword evidence="4" id="KW-0479">Metal-binding</keyword>
<dbReference type="PANTHER" id="PTHR38147">
    <property type="entry name" value="5-FORMAMINOIMIDAZOLE-4-CARBOXAMIDE-1-(BETA)-D-RIBOFURANOSYL 5'-MONOPHOSPHATE SYNTHETASE-RELATED"/>
    <property type="match status" value="1"/>
</dbReference>
<evidence type="ECO:0000256" key="5">
    <source>
        <dbReference type="ARBA" id="ARBA00022741"/>
    </source>
</evidence>
<evidence type="ECO:0000256" key="7">
    <source>
        <dbReference type="ARBA" id="ARBA00022840"/>
    </source>
</evidence>
<accession>B8D426</accession>
<feature type="domain" description="ATP-grasp" evidence="11">
    <location>
        <begin position="125"/>
        <end position="331"/>
    </location>
</feature>
<gene>
    <name evidence="10" type="primary">purP</name>
    <name evidence="12" type="ordered locus">DKAM_0531</name>
</gene>
<evidence type="ECO:0000313" key="12">
    <source>
        <dbReference type="EMBL" id="ACL10857.1"/>
    </source>
</evidence>
<dbReference type="SUPFAM" id="SSF56059">
    <property type="entry name" value="Glutathione synthetase ATP-binding domain-like"/>
    <property type="match status" value="1"/>
</dbReference>
<feature type="binding site" evidence="10">
    <location>
        <position position="252"/>
    </location>
    <ligand>
        <name>5-amino-1-(5-phospho-beta-D-ribosyl)imidazole-4-carboxamide</name>
        <dbReference type="ChEBI" id="CHEBI:58475"/>
    </ligand>
</feature>
<dbReference type="InterPro" id="IPR023656">
    <property type="entry name" value="IMP_biosynth_PurP"/>
</dbReference>
<comment type="cofactor">
    <cofactor evidence="1">
        <name>Mn(2+)</name>
        <dbReference type="ChEBI" id="CHEBI:29035"/>
    </cofactor>
</comment>
<dbReference type="Proteomes" id="UP000006903">
    <property type="component" value="Chromosome"/>
</dbReference>
<evidence type="ECO:0000256" key="6">
    <source>
        <dbReference type="ARBA" id="ARBA00022755"/>
    </source>
</evidence>
<dbReference type="PANTHER" id="PTHR38147:SF2">
    <property type="entry name" value="5-FORMAMINOIMIDAZOLE-4-CARBOXAMIDE-1-(BETA)-D-RIBOFURANOSYL 5'-MONOPHOSPHATE SYNTHETASE"/>
    <property type="match status" value="1"/>
</dbReference>
<dbReference type="InterPro" id="IPR010672">
    <property type="entry name" value="IMP_biosynth_PurP_N"/>
</dbReference>
<dbReference type="InterPro" id="IPR013815">
    <property type="entry name" value="ATP_grasp_subdomain_1"/>
</dbReference>
<dbReference type="InterPro" id="IPR016185">
    <property type="entry name" value="PreATP-grasp_dom_sf"/>
</dbReference>
<dbReference type="STRING" id="490899.DKAM_0531"/>
<evidence type="ECO:0000256" key="2">
    <source>
        <dbReference type="ARBA" id="ARBA00001946"/>
    </source>
</evidence>
<comment type="pathway">
    <text evidence="10">Purine metabolism; IMP biosynthesis via de novo pathway; 5-formamido-1-(5-phospho-D-ribosyl)imidazole-4-carboxamide from 5-amino-1-(5-phospho-D-ribosyl)imidazole-4-carboxamide (formate route): step 1/1.</text>
</comment>
<dbReference type="KEGG" id="dka:DKAM_0531"/>
<dbReference type="Gene3D" id="3.40.50.20">
    <property type="match status" value="1"/>
</dbReference>
<evidence type="ECO:0000256" key="3">
    <source>
        <dbReference type="ARBA" id="ARBA00022598"/>
    </source>
</evidence>